<dbReference type="EMBL" id="CP001674">
    <property type="protein sequence ID" value="ACT49281.1"/>
    <property type="molecule type" value="Genomic_DNA"/>
</dbReference>
<dbReference type="HOGENOM" id="CLU_036381_0_0_4"/>
<dbReference type="STRING" id="582744.Msip34_0032"/>
<accession>C6X7N9</accession>
<keyword evidence="1" id="KW-0175">Coiled coil</keyword>
<dbReference type="KEGG" id="mei:Msip34_0032"/>
<dbReference type="eggNOG" id="COG2959">
    <property type="taxonomic scope" value="Bacteria"/>
</dbReference>
<protein>
    <recommendedName>
        <fullName evidence="5">Uroporphyrinogen-III C-methyltransferase</fullName>
    </recommendedName>
</protein>
<keyword evidence="2" id="KW-0472">Membrane</keyword>
<dbReference type="Pfam" id="PF04375">
    <property type="entry name" value="HemX"/>
    <property type="match status" value="1"/>
</dbReference>
<sequence>MSEQPTPSQPAETPAIATSNVPAQEVLQEEVAPSATSNNWLTQLALVIALAAAIAMAWQWYHARQRFAVLEQELSQKLEQFNGVNQQALALARNADERSTEVSARASLFEQKLAESRDQAEALQTLYLELANNREERTIAEVEQLIIIANQQLQLAGNIKPALLALQTADTRLQHLDSGQVVQLRKSIGQDIQRLQNMPQVDTVGISLKLENLAESVGTLPLVSERHPQSAPALAPEWDSNPWRRLAQEVWQDLRTMIRLERIDRPEPPLLAPEQNFFLRENIKLHLLTARIALLQHDEATYRADLQAAEKWLKSHFDPRDSGTQLALNILKELSSKEIVIDLPDVNESLSLVSKYKLSLERLSTPAKSNTERK</sequence>
<dbReference type="OrthoDB" id="9787650at2"/>
<evidence type="ECO:0008006" key="5">
    <source>
        <dbReference type="Google" id="ProtNLM"/>
    </source>
</evidence>
<dbReference type="PANTHER" id="PTHR38043:SF1">
    <property type="entry name" value="PROTEIN HEMX"/>
    <property type="match status" value="1"/>
</dbReference>
<name>C6X7N9_METGS</name>
<organism evidence="3 4">
    <name type="scientific">Methylovorus glucosotrophus (strain SIP3-4)</name>
    <dbReference type="NCBI Taxonomy" id="582744"/>
    <lineage>
        <taxon>Bacteria</taxon>
        <taxon>Pseudomonadati</taxon>
        <taxon>Pseudomonadota</taxon>
        <taxon>Betaproteobacteria</taxon>
        <taxon>Nitrosomonadales</taxon>
        <taxon>Methylophilaceae</taxon>
        <taxon>Methylovorus</taxon>
    </lineage>
</organism>
<dbReference type="RefSeq" id="WP_015829078.1">
    <property type="nucleotide sequence ID" value="NC_012969.1"/>
</dbReference>
<dbReference type="PANTHER" id="PTHR38043">
    <property type="entry name" value="PROTEIN HEMX"/>
    <property type="match status" value="1"/>
</dbReference>
<feature type="transmembrane region" description="Helical" evidence="2">
    <location>
        <begin position="40"/>
        <end position="61"/>
    </location>
</feature>
<evidence type="ECO:0000256" key="1">
    <source>
        <dbReference type="SAM" id="Coils"/>
    </source>
</evidence>
<dbReference type="InterPro" id="IPR007470">
    <property type="entry name" value="HemX"/>
</dbReference>
<evidence type="ECO:0000313" key="3">
    <source>
        <dbReference type="EMBL" id="ACT49281.1"/>
    </source>
</evidence>
<reference evidence="3 4" key="2">
    <citation type="journal article" date="2011" name="J. Bacteriol.">
        <title>Genomes of three methylotrophs from a single niche uncover genetic and metabolic divergence of Methylophilaceae.</title>
        <authorList>
            <person name="Lapidus A."/>
            <person name="Clum A."/>
            <person name="Labutti K."/>
            <person name="Kaluzhnaya M.G."/>
            <person name="Lim S."/>
            <person name="Beck D.A."/>
            <person name="Glavina Del Rio T."/>
            <person name="Nolan M."/>
            <person name="Mavromatis K."/>
            <person name="Huntemann M."/>
            <person name="Lucas S."/>
            <person name="Lidstrom M.E."/>
            <person name="Ivanova N."/>
            <person name="Chistoserdova L."/>
        </authorList>
    </citation>
    <scope>NUCLEOTIDE SEQUENCE [LARGE SCALE GENOMIC DNA]</scope>
    <source>
        <strain evidence="3 4">SIP3-4</strain>
    </source>
</reference>
<keyword evidence="2" id="KW-0812">Transmembrane</keyword>
<feature type="coiled-coil region" evidence="1">
    <location>
        <begin position="106"/>
        <end position="152"/>
    </location>
</feature>
<dbReference type="Proteomes" id="UP000002743">
    <property type="component" value="Chromosome"/>
</dbReference>
<keyword evidence="2" id="KW-1133">Transmembrane helix</keyword>
<evidence type="ECO:0000313" key="4">
    <source>
        <dbReference type="Proteomes" id="UP000002743"/>
    </source>
</evidence>
<gene>
    <name evidence="3" type="ordered locus">Msip34_0032</name>
</gene>
<proteinExistence type="predicted"/>
<evidence type="ECO:0000256" key="2">
    <source>
        <dbReference type="SAM" id="Phobius"/>
    </source>
</evidence>
<keyword evidence="4" id="KW-1185">Reference proteome</keyword>
<reference evidence="4" key="1">
    <citation type="submission" date="2009-07" db="EMBL/GenBank/DDBJ databases">
        <title>Complete sequence of chromosome of Methylovorus sp. SIP3-4.</title>
        <authorList>
            <person name="Lucas S."/>
            <person name="Copeland A."/>
            <person name="Lapidus A."/>
            <person name="Glavina del Rio T."/>
            <person name="Tice H."/>
            <person name="Bruce D."/>
            <person name="Goodwin L."/>
            <person name="Pitluck S."/>
            <person name="Clum A."/>
            <person name="Larimer F."/>
            <person name="Land M."/>
            <person name="Hauser L."/>
            <person name="Kyrpides N."/>
            <person name="Mikhailova N."/>
            <person name="Kayluzhnaya M."/>
            <person name="Chistoserdova L."/>
        </authorList>
    </citation>
    <scope>NUCLEOTIDE SEQUENCE [LARGE SCALE GENOMIC DNA]</scope>
    <source>
        <strain evidence="4">SIP3-4</strain>
    </source>
</reference>
<dbReference type="AlphaFoldDB" id="C6X7N9"/>